<organism evidence="2 3">
    <name type="scientific">Ranitomeya imitator</name>
    <name type="common">mimic poison frog</name>
    <dbReference type="NCBI Taxonomy" id="111125"/>
    <lineage>
        <taxon>Eukaryota</taxon>
        <taxon>Metazoa</taxon>
        <taxon>Chordata</taxon>
        <taxon>Craniata</taxon>
        <taxon>Vertebrata</taxon>
        <taxon>Euteleostomi</taxon>
        <taxon>Amphibia</taxon>
        <taxon>Batrachia</taxon>
        <taxon>Anura</taxon>
        <taxon>Neobatrachia</taxon>
        <taxon>Hyloidea</taxon>
        <taxon>Dendrobatidae</taxon>
        <taxon>Dendrobatinae</taxon>
        <taxon>Ranitomeya</taxon>
    </lineage>
</organism>
<gene>
    <name evidence="2" type="ORF">RIMI_LOCUS1694981</name>
</gene>
<feature type="compositionally biased region" description="Basic and acidic residues" evidence="1">
    <location>
        <begin position="209"/>
        <end position="219"/>
    </location>
</feature>
<dbReference type="PANTHER" id="PTHR13958:SF3">
    <property type="entry name" value="CAP-GLY DOMAIN-CONTAINING PROTEIN-RELATED"/>
    <property type="match status" value="1"/>
</dbReference>
<feature type="compositionally biased region" description="Basic and acidic residues" evidence="1">
    <location>
        <begin position="80"/>
        <end position="93"/>
    </location>
</feature>
<feature type="region of interest" description="Disordered" evidence="1">
    <location>
        <begin position="23"/>
        <end position="136"/>
    </location>
</feature>
<evidence type="ECO:0000313" key="3">
    <source>
        <dbReference type="Proteomes" id="UP001176940"/>
    </source>
</evidence>
<dbReference type="PANTHER" id="PTHR13958">
    <property type="entry name" value="CENTROSOME-ASSOCIATED PROTEIN 350"/>
    <property type="match status" value="1"/>
</dbReference>
<feature type="region of interest" description="Disordered" evidence="1">
    <location>
        <begin position="247"/>
        <end position="273"/>
    </location>
</feature>
<dbReference type="Proteomes" id="UP001176940">
    <property type="component" value="Unassembled WGS sequence"/>
</dbReference>
<accession>A0ABN9KSI1</accession>
<keyword evidence="3" id="KW-1185">Reference proteome</keyword>
<protein>
    <submittedName>
        <fullName evidence="2">Uncharacterized protein</fullName>
    </submittedName>
</protein>
<feature type="compositionally biased region" description="Polar residues" evidence="1">
    <location>
        <begin position="263"/>
        <end position="272"/>
    </location>
</feature>
<feature type="region of interest" description="Disordered" evidence="1">
    <location>
        <begin position="159"/>
        <end position="233"/>
    </location>
</feature>
<sequence>MVTGHIISTSSWRDGQKLIKQILGPAPKVEKEAKSQSNDRQAAKRSVSKERNSDQRTVPSERQKEKGSKSSDRLGQTKAPSKEAPREDVDRLLKPGSSLSRSDSRHAQKSSRSQMDAANKNKTPLSMEEEKHQDVSAEVKKDFLPLEIQGILDDLQLGSGLDHAKQSQKRGHSPTKRKSEKGQVSEEVQMSSKRRHYDSEQVRLYIMRQQEERKKKQNEQRAAQRQAEEQKNKRLQELYQKQREAFSKAKNVTNAQKEKETQESVSNKSFDTNFLRPQDTYSKLLLSETWPRQTEQETQREADKYPPLASNVRSDFQGPWEELTKGSPHSVINIFTRTFQHHGKDRNGYEEHEPDHQPVLSAGSPQDSLSYADDFISIPC</sequence>
<evidence type="ECO:0000256" key="1">
    <source>
        <dbReference type="SAM" id="MobiDB-lite"/>
    </source>
</evidence>
<feature type="compositionally biased region" description="Basic and acidic residues" evidence="1">
    <location>
        <begin position="345"/>
        <end position="356"/>
    </location>
</feature>
<feature type="compositionally biased region" description="Basic and acidic residues" evidence="1">
    <location>
        <begin position="47"/>
        <end position="72"/>
    </location>
</feature>
<comment type="caution">
    <text evidence="2">The sequence shown here is derived from an EMBL/GenBank/DDBJ whole genome shotgun (WGS) entry which is preliminary data.</text>
</comment>
<feature type="compositionally biased region" description="Polar residues" evidence="1">
    <location>
        <begin position="110"/>
        <end position="124"/>
    </location>
</feature>
<proteinExistence type="predicted"/>
<dbReference type="InterPro" id="IPR028750">
    <property type="entry name" value="CEP350/CC187"/>
</dbReference>
<reference evidence="2" key="1">
    <citation type="submission" date="2023-07" db="EMBL/GenBank/DDBJ databases">
        <authorList>
            <person name="Stuckert A."/>
        </authorList>
    </citation>
    <scope>NUCLEOTIDE SEQUENCE</scope>
</reference>
<evidence type="ECO:0000313" key="2">
    <source>
        <dbReference type="EMBL" id="CAJ0922194.1"/>
    </source>
</evidence>
<name>A0ABN9KSI1_9NEOB</name>
<feature type="compositionally biased region" description="Basic residues" evidence="1">
    <location>
        <begin position="166"/>
        <end position="179"/>
    </location>
</feature>
<dbReference type="EMBL" id="CAUEEQ010002224">
    <property type="protein sequence ID" value="CAJ0922194.1"/>
    <property type="molecule type" value="Genomic_DNA"/>
</dbReference>
<feature type="region of interest" description="Disordered" evidence="1">
    <location>
        <begin position="343"/>
        <end position="368"/>
    </location>
</feature>